<feature type="transmembrane region" description="Helical" evidence="7">
    <location>
        <begin position="180"/>
        <end position="207"/>
    </location>
</feature>
<keyword evidence="6 7" id="KW-0472">Membrane</keyword>
<feature type="transmembrane region" description="Helical" evidence="7">
    <location>
        <begin position="227"/>
        <end position="245"/>
    </location>
</feature>
<comment type="subcellular location">
    <subcellularLocation>
        <location evidence="1 7">Cell membrane</location>
        <topology evidence="1 7">Multi-pass membrane protein</topology>
    </subcellularLocation>
</comment>
<dbReference type="Gene3D" id="1.10.3720.10">
    <property type="entry name" value="MetI-like"/>
    <property type="match status" value="1"/>
</dbReference>
<sequence length="267" mass="27997">MSAVSSTGAKAASPTRLGGVLVYLRTMALFVLAWYAGSLLVPSKLLLPSPLAVAAALRDTALNGELFGNALISLARLLASLLAAAAIAVPLGLLMGRSRLWNDLLELPVEMLRPIAGIAWIPLALYLFGIGHRLPLFIMFYTAFFPLLVGTAAGAVAVDRRLIAAARTMGLSGSTIMRRVIVPAALPAILVSARLAVAASWTAVVAAELVGAPNGLGYAIEYYRSMLSTPTVMAFIVTIGVLGFLTDKGLRQLSKVLTPWAQTGATR</sequence>
<evidence type="ECO:0000313" key="9">
    <source>
        <dbReference type="EMBL" id="MDX8530283.1"/>
    </source>
</evidence>
<evidence type="ECO:0000256" key="4">
    <source>
        <dbReference type="ARBA" id="ARBA00022692"/>
    </source>
</evidence>
<dbReference type="SUPFAM" id="SSF161098">
    <property type="entry name" value="MetI-like"/>
    <property type="match status" value="1"/>
</dbReference>
<evidence type="ECO:0000256" key="7">
    <source>
        <dbReference type="RuleBase" id="RU363032"/>
    </source>
</evidence>
<comment type="caution">
    <text evidence="9">The sequence shown here is derived from an EMBL/GenBank/DDBJ whole genome shotgun (WGS) entry which is preliminary data.</text>
</comment>
<feature type="transmembrane region" description="Helical" evidence="7">
    <location>
        <begin position="20"/>
        <end position="41"/>
    </location>
</feature>
<keyword evidence="3" id="KW-1003">Cell membrane</keyword>
<comment type="similarity">
    <text evidence="7">Belongs to the binding-protein-dependent transport system permease family.</text>
</comment>
<feature type="transmembrane region" description="Helical" evidence="7">
    <location>
        <begin position="70"/>
        <end position="94"/>
    </location>
</feature>
<feature type="transmembrane region" description="Helical" evidence="7">
    <location>
        <begin position="115"/>
        <end position="132"/>
    </location>
</feature>
<keyword evidence="2 7" id="KW-0813">Transport</keyword>
<evidence type="ECO:0000313" key="10">
    <source>
        <dbReference type="Proteomes" id="UP001285154"/>
    </source>
</evidence>
<feature type="domain" description="ABC transmembrane type-1" evidence="8">
    <location>
        <begin position="70"/>
        <end position="254"/>
    </location>
</feature>
<organism evidence="9 10">
    <name type="scientific">Mesorhizobium vachelliae</name>
    <dbReference type="NCBI Taxonomy" id="3072309"/>
    <lineage>
        <taxon>Bacteria</taxon>
        <taxon>Pseudomonadati</taxon>
        <taxon>Pseudomonadota</taxon>
        <taxon>Alphaproteobacteria</taxon>
        <taxon>Hyphomicrobiales</taxon>
        <taxon>Phyllobacteriaceae</taxon>
        <taxon>Mesorhizobium</taxon>
    </lineage>
</organism>
<keyword evidence="10" id="KW-1185">Reference proteome</keyword>
<name>A0ABU4ZXZ0_9HYPH</name>
<evidence type="ECO:0000256" key="5">
    <source>
        <dbReference type="ARBA" id="ARBA00022989"/>
    </source>
</evidence>
<evidence type="ECO:0000259" key="8">
    <source>
        <dbReference type="PROSITE" id="PS50928"/>
    </source>
</evidence>
<dbReference type="InterPro" id="IPR035906">
    <property type="entry name" value="MetI-like_sf"/>
</dbReference>
<reference evidence="9 10" key="1">
    <citation type="submission" date="2023-08" db="EMBL/GenBank/DDBJ databases">
        <title>Implementing the SeqCode for naming new Mesorhizobium species isolated from Vachellia karroo root nodules.</title>
        <authorList>
            <person name="Van Lill M."/>
        </authorList>
    </citation>
    <scope>NUCLEOTIDE SEQUENCE [LARGE SCALE GENOMIC DNA]</scope>
    <source>
        <strain evidence="9 10">VK25D</strain>
    </source>
</reference>
<dbReference type="PANTHER" id="PTHR30151">
    <property type="entry name" value="ALKANE SULFONATE ABC TRANSPORTER-RELATED, MEMBRANE SUBUNIT"/>
    <property type="match status" value="1"/>
</dbReference>
<evidence type="ECO:0000256" key="2">
    <source>
        <dbReference type="ARBA" id="ARBA00022448"/>
    </source>
</evidence>
<dbReference type="Pfam" id="PF00528">
    <property type="entry name" value="BPD_transp_1"/>
    <property type="match status" value="1"/>
</dbReference>
<dbReference type="RefSeq" id="WP_320245643.1">
    <property type="nucleotide sequence ID" value="NZ_JAVIIQ010000002.1"/>
</dbReference>
<dbReference type="EMBL" id="JAVIIQ010000002">
    <property type="protein sequence ID" value="MDX8530283.1"/>
    <property type="molecule type" value="Genomic_DNA"/>
</dbReference>
<dbReference type="PANTHER" id="PTHR30151:SF0">
    <property type="entry name" value="ABC TRANSPORTER PERMEASE PROTEIN MJ0413-RELATED"/>
    <property type="match status" value="1"/>
</dbReference>
<keyword evidence="5 7" id="KW-1133">Transmembrane helix</keyword>
<dbReference type="Proteomes" id="UP001285154">
    <property type="component" value="Unassembled WGS sequence"/>
</dbReference>
<keyword evidence="4 7" id="KW-0812">Transmembrane</keyword>
<evidence type="ECO:0000256" key="3">
    <source>
        <dbReference type="ARBA" id="ARBA00022475"/>
    </source>
</evidence>
<proteinExistence type="inferred from homology"/>
<dbReference type="InterPro" id="IPR000515">
    <property type="entry name" value="MetI-like"/>
</dbReference>
<feature type="transmembrane region" description="Helical" evidence="7">
    <location>
        <begin position="138"/>
        <end position="159"/>
    </location>
</feature>
<gene>
    <name evidence="9" type="ORF">RFM42_04795</name>
</gene>
<evidence type="ECO:0000256" key="6">
    <source>
        <dbReference type="ARBA" id="ARBA00023136"/>
    </source>
</evidence>
<dbReference type="PROSITE" id="PS50928">
    <property type="entry name" value="ABC_TM1"/>
    <property type="match status" value="1"/>
</dbReference>
<dbReference type="CDD" id="cd06261">
    <property type="entry name" value="TM_PBP2"/>
    <property type="match status" value="1"/>
</dbReference>
<accession>A0ABU4ZXZ0</accession>
<evidence type="ECO:0000256" key="1">
    <source>
        <dbReference type="ARBA" id="ARBA00004651"/>
    </source>
</evidence>
<protein>
    <submittedName>
        <fullName evidence="9">ABC transporter permease</fullName>
    </submittedName>
</protein>